<evidence type="ECO:0000313" key="4">
    <source>
        <dbReference type="Proteomes" id="UP000194639"/>
    </source>
</evidence>
<keyword evidence="2" id="KW-0732">Signal</keyword>
<comment type="caution">
    <text evidence="3">The sequence shown here is derived from an EMBL/GenBank/DDBJ whole genome shotgun (WGS) entry which is preliminary data.</text>
</comment>
<dbReference type="Proteomes" id="UP000194639">
    <property type="component" value="Unassembled WGS sequence"/>
</dbReference>
<proteinExistence type="predicted"/>
<name>A0A251ZZ07_9PROT</name>
<dbReference type="RefSeq" id="WP_086553003.1">
    <property type="nucleotide sequence ID" value="NZ_DHOA01000006.1"/>
</dbReference>
<sequence>MTPVTLLKCSLAGLTLLASVSVLPQSAFAHPGGGFGGGGFHGGPGFGGGGFRGGGGGYRGGPGPGFGGGFHGGPGFHGGGFRPGWGGGPGWRGPGWRGPGWGGGPRWGGGWGGGWGRPYYGWGWGYPGWGWGYGAGSWGWGWGAPFVFGSALGLAVGGAVAASSAPELPANVYANPSYYAPQSYYAQPQQGSVNETYQYAPPAYEEGGDDVVHCSAGRFFNKLTESCDRR</sequence>
<protein>
    <recommendedName>
        <fullName evidence="5">Glycine-rich protein</fullName>
    </recommendedName>
</protein>
<evidence type="ECO:0000313" key="3">
    <source>
        <dbReference type="EMBL" id="OUI79903.1"/>
    </source>
</evidence>
<gene>
    <name evidence="3" type="ORF">HK12_10975</name>
</gene>
<evidence type="ECO:0000256" key="2">
    <source>
        <dbReference type="SAM" id="SignalP"/>
    </source>
</evidence>
<organism evidence="3 4">
    <name type="scientific">Acetobacter orientalis</name>
    <dbReference type="NCBI Taxonomy" id="146474"/>
    <lineage>
        <taxon>Bacteria</taxon>
        <taxon>Pseudomonadati</taxon>
        <taxon>Pseudomonadota</taxon>
        <taxon>Alphaproteobacteria</taxon>
        <taxon>Acetobacterales</taxon>
        <taxon>Acetobacteraceae</taxon>
        <taxon>Acetobacter</taxon>
    </lineage>
</organism>
<feature type="signal peptide" evidence="2">
    <location>
        <begin position="1"/>
        <end position="29"/>
    </location>
</feature>
<feature type="chain" id="PRO_5013033004" description="Glycine-rich protein" evidence="2">
    <location>
        <begin position="30"/>
        <end position="230"/>
    </location>
</feature>
<evidence type="ECO:0008006" key="5">
    <source>
        <dbReference type="Google" id="ProtNLM"/>
    </source>
</evidence>
<dbReference type="EMBL" id="JOMO01000046">
    <property type="protein sequence ID" value="OUI79903.1"/>
    <property type="molecule type" value="Genomic_DNA"/>
</dbReference>
<dbReference type="AlphaFoldDB" id="A0A251ZZ07"/>
<feature type="region of interest" description="Disordered" evidence="1">
    <location>
        <begin position="78"/>
        <end position="107"/>
    </location>
</feature>
<reference evidence="3 4" key="1">
    <citation type="submission" date="2014-06" db="EMBL/GenBank/DDBJ databases">
        <authorList>
            <person name="Ju J."/>
            <person name="Zhang J."/>
        </authorList>
    </citation>
    <scope>NUCLEOTIDE SEQUENCE [LARGE SCALE GENOMIC DNA]</scope>
    <source>
        <strain evidence="3">DmW_045</strain>
    </source>
</reference>
<evidence type="ECO:0000256" key="1">
    <source>
        <dbReference type="SAM" id="MobiDB-lite"/>
    </source>
</evidence>
<accession>A0A251ZZ07</accession>